<dbReference type="OrthoDB" id="21828at2"/>
<gene>
    <name evidence="11" type="primary">sugE</name>
    <name evidence="11" type="ORF">Pla8534_22050</name>
</gene>
<evidence type="ECO:0000256" key="9">
    <source>
        <dbReference type="RuleBase" id="RU003942"/>
    </source>
</evidence>
<evidence type="ECO:0000313" key="11">
    <source>
        <dbReference type="EMBL" id="QDU94415.1"/>
    </source>
</evidence>
<evidence type="ECO:0000256" key="6">
    <source>
        <dbReference type="ARBA" id="ARBA00023136"/>
    </source>
</evidence>
<protein>
    <recommendedName>
        <fullName evidence="8">Guanidinium exporter</fullName>
    </recommendedName>
</protein>
<sequence>MAWVYLVVAGIFEVIWAVGLKYTEGFTRFWPCVFTIGAYSMSVVLLSFAVKHIPLGTGYAIWTGLGVIGVAICGVLLFEESITPWRIFFLAVVLVGMIGLKLTS</sequence>
<proteinExistence type="inferred from homology"/>
<evidence type="ECO:0000256" key="7">
    <source>
        <dbReference type="ARBA" id="ARBA00038151"/>
    </source>
</evidence>
<dbReference type="Proteomes" id="UP000317648">
    <property type="component" value="Chromosome"/>
</dbReference>
<keyword evidence="6 10" id="KW-0472">Membrane</keyword>
<dbReference type="AlphaFoldDB" id="A0A518DRE5"/>
<dbReference type="InterPro" id="IPR000390">
    <property type="entry name" value="Small_drug/metabolite_transptr"/>
</dbReference>
<dbReference type="InterPro" id="IPR037185">
    <property type="entry name" value="EmrE-like"/>
</dbReference>
<dbReference type="PANTHER" id="PTHR30561:SF0">
    <property type="entry name" value="GUANIDINIUM EXPORTER"/>
    <property type="match status" value="1"/>
</dbReference>
<evidence type="ECO:0000256" key="1">
    <source>
        <dbReference type="ARBA" id="ARBA00004651"/>
    </source>
</evidence>
<accession>A0A518DRE5</accession>
<evidence type="ECO:0000256" key="3">
    <source>
        <dbReference type="ARBA" id="ARBA00022475"/>
    </source>
</evidence>
<comment type="similarity">
    <text evidence="7">Belongs to the drug/metabolite transporter (DMT) superfamily. Small multidrug resistance (SMR) (TC 2.A.7.1) family. Gdx/SugE subfamily.</text>
</comment>
<dbReference type="GO" id="GO:1990961">
    <property type="term" value="P:xenobiotic detoxification by transmembrane export across the plasma membrane"/>
    <property type="evidence" value="ECO:0007669"/>
    <property type="project" value="UniProtKB-ARBA"/>
</dbReference>
<dbReference type="GO" id="GO:0005886">
    <property type="term" value="C:plasma membrane"/>
    <property type="evidence" value="ECO:0007669"/>
    <property type="project" value="UniProtKB-SubCell"/>
</dbReference>
<dbReference type="GO" id="GO:0022857">
    <property type="term" value="F:transmembrane transporter activity"/>
    <property type="evidence" value="ECO:0007669"/>
    <property type="project" value="InterPro"/>
</dbReference>
<feature type="transmembrane region" description="Helical" evidence="10">
    <location>
        <begin position="84"/>
        <end position="103"/>
    </location>
</feature>
<dbReference type="FunFam" id="1.10.3730.20:FF:000001">
    <property type="entry name" value="Quaternary ammonium compound resistance transporter SugE"/>
    <property type="match status" value="1"/>
</dbReference>
<dbReference type="SUPFAM" id="SSF103481">
    <property type="entry name" value="Multidrug resistance efflux transporter EmrE"/>
    <property type="match status" value="1"/>
</dbReference>
<name>A0A518DRE5_9BACT</name>
<evidence type="ECO:0000256" key="10">
    <source>
        <dbReference type="SAM" id="Phobius"/>
    </source>
</evidence>
<evidence type="ECO:0000256" key="4">
    <source>
        <dbReference type="ARBA" id="ARBA00022692"/>
    </source>
</evidence>
<dbReference type="PANTHER" id="PTHR30561">
    <property type="entry name" value="SMR FAMILY PROTON-DEPENDENT DRUG EFFLUX TRANSPORTER SUGE"/>
    <property type="match status" value="1"/>
</dbReference>
<comment type="subcellular location">
    <subcellularLocation>
        <location evidence="1 9">Cell membrane</location>
        <topology evidence="1 9">Multi-pass membrane protein</topology>
    </subcellularLocation>
</comment>
<evidence type="ECO:0000256" key="8">
    <source>
        <dbReference type="ARBA" id="ARBA00039168"/>
    </source>
</evidence>
<keyword evidence="5 10" id="KW-1133">Transmembrane helix</keyword>
<evidence type="ECO:0000256" key="5">
    <source>
        <dbReference type="ARBA" id="ARBA00022989"/>
    </source>
</evidence>
<dbReference type="RefSeq" id="WP_145052804.1">
    <property type="nucleotide sequence ID" value="NZ_CP036433.1"/>
</dbReference>
<dbReference type="Gene3D" id="1.10.3730.20">
    <property type="match status" value="1"/>
</dbReference>
<reference evidence="11 12" key="1">
    <citation type="submission" date="2019-02" db="EMBL/GenBank/DDBJ databases">
        <title>Deep-cultivation of Planctomycetes and their phenomic and genomic characterization uncovers novel biology.</title>
        <authorList>
            <person name="Wiegand S."/>
            <person name="Jogler M."/>
            <person name="Boedeker C."/>
            <person name="Pinto D."/>
            <person name="Vollmers J."/>
            <person name="Rivas-Marin E."/>
            <person name="Kohn T."/>
            <person name="Peeters S.H."/>
            <person name="Heuer A."/>
            <person name="Rast P."/>
            <person name="Oberbeckmann S."/>
            <person name="Bunk B."/>
            <person name="Jeske O."/>
            <person name="Meyerdierks A."/>
            <person name="Storesund J.E."/>
            <person name="Kallscheuer N."/>
            <person name="Luecker S."/>
            <person name="Lage O.M."/>
            <person name="Pohl T."/>
            <person name="Merkel B.J."/>
            <person name="Hornburger P."/>
            <person name="Mueller R.-W."/>
            <person name="Bruemmer F."/>
            <person name="Labrenz M."/>
            <person name="Spormann A.M."/>
            <person name="Op den Camp H."/>
            <person name="Overmann J."/>
            <person name="Amann R."/>
            <person name="Jetten M.S.M."/>
            <person name="Mascher T."/>
            <person name="Medema M.H."/>
            <person name="Devos D.P."/>
            <person name="Kaster A.-K."/>
            <person name="Ovreas L."/>
            <person name="Rohde M."/>
            <person name="Galperin M.Y."/>
            <person name="Jogler C."/>
        </authorList>
    </citation>
    <scope>NUCLEOTIDE SEQUENCE [LARGE SCALE GENOMIC DNA]</scope>
    <source>
        <strain evidence="11 12">Pla85_3_4</strain>
    </source>
</reference>
<evidence type="ECO:0000256" key="2">
    <source>
        <dbReference type="ARBA" id="ARBA00022448"/>
    </source>
</evidence>
<keyword evidence="4 9" id="KW-0812">Transmembrane</keyword>
<feature type="transmembrane region" description="Helical" evidence="10">
    <location>
        <begin position="59"/>
        <end position="78"/>
    </location>
</feature>
<keyword evidence="2" id="KW-0813">Transport</keyword>
<keyword evidence="3" id="KW-1003">Cell membrane</keyword>
<dbReference type="Pfam" id="PF00893">
    <property type="entry name" value="Multi_Drug_Res"/>
    <property type="match status" value="1"/>
</dbReference>
<evidence type="ECO:0000313" key="12">
    <source>
        <dbReference type="Proteomes" id="UP000317648"/>
    </source>
</evidence>
<keyword evidence="12" id="KW-1185">Reference proteome</keyword>
<feature type="transmembrane region" description="Helical" evidence="10">
    <location>
        <begin position="27"/>
        <end position="50"/>
    </location>
</feature>
<dbReference type="KEGG" id="lcre:Pla8534_22050"/>
<organism evidence="11 12">
    <name type="scientific">Lignipirellula cremea</name>
    <dbReference type="NCBI Taxonomy" id="2528010"/>
    <lineage>
        <taxon>Bacteria</taxon>
        <taxon>Pseudomonadati</taxon>
        <taxon>Planctomycetota</taxon>
        <taxon>Planctomycetia</taxon>
        <taxon>Pirellulales</taxon>
        <taxon>Pirellulaceae</taxon>
        <taxon>Lignipirellula</taxon>
    </lineage>
</organism>
<dbReference type="InterPro" id="IPR045324">
    <property type="entry name" value="Small_multidrug_res"/>
</dbReference>
<dbReference type="EMBL" id="CP036433">
    <property type="protein sequence ID" value="QDU94415.1"/>
    <property type="molecule type" value="Genomic_DNA"/>
</dbReference>